<dbReference type="AlphaFoldDB" id="A0A3T0JSE5"/>
<reference evidence="1 2" key="1">
    <citation type="submission" date="2017-11" db="EMBL/GenBank/DDBJ databases">
        <title>Effect of PGPRs.</title>
        <authorList>
            <person name="Oliva R."/>
            <person name="Nong J."/>
            <person name="Roman V."/>
        </authorList>
    </citation>
    <scope>NUCLEOTIDE SEQUENCE [LARGE SCALE GENOMIC DNA]</scope>
    <source>
        <strain evidence="1">Inb918</strain>
    </source>
</reference>
<dbReference type="Proteomes" id="UP000282760">
    <property type="component" value="Chromosome"/>
</dbReference>
<proteinExistence type="predicted"/>
<protein>
    <submittedName>
        <fullName evidence="1">Uncharacterized protein</fullName>
    </submittedName>
</protein>
<evidence type="ECO:0000313" key="2">
    <source>
        <dbReference type="Proteomes" id="UP000282760"/>
    </source>
</evidence>
<gene>
    <name evidence="1" type="ORF">CT157_10215</name>
</gene>
<evidence type="ECO:0000313" key="1">
    <source>
        <dbReference type="EMBL" id="AZV26364.1"/>
    </source>
</evidence>
<accession>A0A3T0JSE5</accession>
<organism evidence="1 2">
    <name type="scientific">Pseudomonas syringae</name>
    <dbReference type="NCBI Taxonomy" id="317"/>
    <lineage>
        <taxon>Bacteria</taxon>
        <taxon>Pseudomonadati</taxon>
        <taxon>Pseudomonadota</taxon>
        <taxon>Gammaproteobacteria</taxon>
        <taxon>Pseudomonadales</taxon>
        <taxon>Pseudomonadaceae</taxon>
        <taxon>Pseudomonas</taxon>
    </lineage>
</organism>
<sequence>MVISDREIALEQALVAVFCASARLGIDQDTLHEATKELIQLNSKYVDLDYPHVSAARNELASAWGQFKAIERK</sequence>
<dbReference type="EMBL" id="CP024646">
    <property type="protein sequence ID" value="AZV26364.1"/>
    <property type="molecule type" value="Genomic_DNA"/>
</dbReference>
<name>A0A3T0JSE5_PSESX</name>